<feature type="compositionally biased region" description="Basic and acidic residues" evidence="5">
    <location>
        <begin position="780"/>
        <end position="801"/>
    </location>
</feature>
<keyword evidence="1" id="KW-0723">Serine/threonine-protein kinase</keyword>
<keyword evidence="2 4" id="KW-0547">Nucleotide-binding</keyword>
<dbReference type="InterPro" id="IPR008271">
    <property type="entry name" value="Ser/Thr_kinase_AS"/>
</dbReference>
<dbReference type="PROSITE" id="PS00108">
    <property type="entry name" value="PROTEIN_KINASE_ST"/>
    <property type="match status" value="1"/>
</dbReference>
<dbReference type="PROSITE" id="PS00107">
    <property type="entry name" value="PROTEIN_KINASE_ATP"/>
    <property type="match status" value="1"/>
</dbReference>
<evidence type="ECO:0000256" key="6">
    <source>
        <dbReference type="SAM" id="Phobius"/>
    </source>
</evidence>
<name>A0AAV9IUJ9_CYACA</name>
<protein>
    <recommendedName>
        <fullName evidence="8">Protein kinase domain-containing protein</fullName>
    </recommendedName>
</protein>
<keyword evidence="1" id="KW-0808">Transferase</keyword>
<dbReference type="SUPFAM" id="SSF56112">
    <property type="entry name" value="Protein kinase-like (PK-like)"/>
    <property type="match status" value="1"/>
</dbReference>
<evidence type="ECO:0000259" key="8">
    <source>
        <dbReference type="PROSITE" id="PS50011"/>
    </source>
</evidence>
<feature type="binding site" evidence="4">
    <location>
        <position position="524"/>
    </location>
    <ligand>
        <name>ATP</name>
        <dbReference type="ChEBI" id="CHEBI:30616"/>
    </ligand>
</feature>
<reference evidence="9 10" key="1">
    <citation type="submission" date="2022-07" db="EMBL/GenBank/DDBJ databases">
        <title>Genome-wide signatures of adaptation to extreme environments.</title>
        <authorList>
            <person name="Cho C.H."/>
            <person name="Yoon H.S."/>
        </authorList>
    </citation>
    <scope>NUCLEOTIDE SEQUENCE [LARGE SCALE GENOMIC DNA]</scope>
    <source>
        <strain evidence="9 10">DBV 063 E5</strain>
    </source>
</reference>
<dbReference type="GO" id="GO:0005524">
    <property type="term" value="F:ATP binding"/>
    <property type="evidence" value="ECO:0007669"/>
    <property type="project" value="UniProtKB-UniRule"/>
</dbReference>
<organism evidence="9 10">
    <name type="scientific">Cyanidium caldarium</name>
    <name type="common">Red alga</name>
    <dbReference type="NCBI Taxonomy" id="2771"/>
    <lineage>
        <taxon>Eukaryota</taxon>
        <taxon>Rhodophyta</taxon>
        <taxon>Bangiophyceae</taxon>
        <taxon>Cyanidiales</taxon>
        <taxon>Cyanidiaceae</taxon>
        <taxon>Cyanidium</taxon>
    </lineage>
</organism>
<comment type="caution">
    <text evidence="9">The sequence shown here is derived from an EMBL/GenBank/DDBJ whole genome shotgun (WGS) entry which is preliminary data.</text>
</comment>
<dbReference type="Proteomes" id="UP001301350">
    <property type="component" value="Unassembled WGS sequence"/>
</dbReference>
<evidence type="ECO:0000256" key="5">
    <source>
        <dbReference type="SAM" id="MobiDB-lite"/>
    </source>
</evidence>
<dbReference type="AlphaFoldDB" id="A0AAV9IUJ9"/>
<dbReference type="GO" id="GO:0004674">
    <property type="term" value="F:protein serine/threonine kinase activity"/>
    <property type="evidence" value="ECO:0007669"/>
    <property type="project" value="UniProtKB-KW"/>
</dbReference>
<feature type="compositionally biased region" description="Low complexity" evidence="5">
    <location>
        <begin position="811"/>
        <end position="822"/>
    </location>
</feature>
<dbReference type="PANTHER" id="PTHR44329:SF298">
    <property type="entry name" value="MIXED LINEAGE KINASE DOMAIN-LIKE PROTEIN"/>
    <property type="match status" value="1"/>
</dbReference>
<dbReference type="Gene3D" id="1.10.510.10">
    <property type="entry name" value="Transferase(Phosphotransferase) domain 1"/>
    <property type="match status" value="1"/>
</dbReference>
<gene>
    <name evidence="9" type="ORF">CDCA_CDCA07G2037</name>
</gene>
<evidence type="ECO:0000256" key="7">
    <source>
        <dbReference type="SAM" id="SignalP"/>
    </source>
</evidence>
<keyword evidence="6" id="KW-0812">Transmembrane</keyword>
<evidence type="ECO:0000256" key="3">
    <source>
        <dbReference type="ARBA" id="ARBA00022840"/>
    </source>
</evidence>
<feature type="transmembrane region" description="Helical" evidence="6">
    <location>
        <begin position="352"/>
        <end position="376"/>
    </location>
</feature>
<keyword evidence="10" id="KW-1185">Reference proteome</keyword>
<dbReference type="SMART" id="SM00220">
    <property type="entry name" value="S_TKc"/>
    <property type="match status" value="1"/>
</dbReference>
<dbReference type="EMBL" id="JANCYW010000007">
    <property type="protein sequence ID" value="KAK4536012.1"/>
    <property type="molecule type" value="Genomic_DNA"/>
</dbReference>
<feature type="signal peptide" evidence="7">
    <location>
        <begin position="1"/>
        <end position="28"/>
    </location>
</feature>
<feature type="region of interest" description="Disordered" evidence="5">
    <location>
        <begin position="778"/>
        <end position="830"/>
    </location>
</feature>
<keyword evidence="3 4" id="KW-0067">ATP-binding</keyword>
<dbReference type="PROSITE" id="PS50011">
    <property type="entry name" value="PROTEIN_KINASE_DOM"/>
    <property type="match status" value="1"/>
</dbReference>
<keyword evidence="6" id="KW-1133">Transmembrane helix</keyword>
<feature type="domain" description="Protein kinase" evidence="8">
    <location>
        <begin position="497"/>
        <end position="767"/>
    </location>
</feature>
<dbReference type="PANTHER" id="PTHR44329">
    <property type="entry name" value="SERINE/THREONINE-PROTEIN KINASE TNNI3K-RELATED"/>
    <property type="match status" value="1"/>
</dbReference>
<evidence type="ECO:0000256" key="1">
    <source>
        <dbReference type="ARBA" id="ARBA00022527"/>
    </source>
</evidence>
<evidence type="ECO:0000256" key="4">
    <source>
        <dbReference type="PROSITE-ProRule" id="PRU10141"/>
    </source>
</evidence>
<proteinExistence type="predicted"/>
<feature type="chain" id="PRO_5043485568" description="Protein kinase domain-containing protein" evidence="7">
    <location>
        <begin position="29"/>
        <end position="830"/>
    </location>
</feature>
<evidence type="ECO:0000313" key="9">
    <source>
        <dbReference type="EMBL" id="KAK4536012.1"/>
    </source>
</evidence>
<dbReference type="InterPro" id="IPR000719">
    <property type="entry name" value="Prot_kinase_dom"/>
</dbReference>
<keyword evidence="7" id="KW-0732">Signal</keyword>
<dbReference type="Pfam" id="PF07714">
    <property type="entry name" value="PK_Tyr_Ser-Thr"/>
    <property type="match status" value="1"/>
</dbReference>
<keyword evidence="1" id="KW-0418">Kinase</keyword>
<accession>A0AAV9IUJ9</accession>
<dbReference type="InterPro" id="IPR051681">
    <property type="entry name" value="Ser/Thr_Kinases-Pseudokinases"/>
</dbReference>
<dbReference type="InterPro" id="IPR011009">
    <property type="entry name" value="Kinase-like_dom_sf"/>
</dbReference>
<dbReference type="InterPro" id="IPR017441">
    <property type="entry name" value="Protein_kinase_ATP_BS"/>
</dbReference>
<keyword evidence="6" id="KW-0472">Membrane</keyword>
<dbReference type="InterPro" id="IPR001245">
    <property type="entry name" value="Ser-Thr/Tyr_kinase_cat_dom"/>
</dbReference>
<dbReference type="CDD" id="cd13999">
    <property type="entry name" value="STKc_MAP3K-like"/>
    <property type="match status" value="1"/>
</dbReference>
<sequence>MRVFRRKWLPSLTTGLLLLITLLCSGRGRLGRAQDASLVQTGTPPPLVPVQLPFEGGQNEGAPAPQVHPTPSPIPSGQDLLVVRLWINAPLSAVRRPQVLKVVGGIQKYLLQQFRRDLATTNPAPITLTFYEPDTWVVLVVQVPSALAEQMQGALTKWIQRGGISRLLRLQTSLVDEQVSIYNNNNNSSNSGDGSYGGIYASGPQPSASAQAIPVPTPSLPQPSGQYIYLQLQLYIQAMQVHEFTESLNELFKAWMANHTDNLLRPQDLYLTILRSGSVYATYTTVVQRGTMALRVSRELEGYLNSGEMTIAAGVPIQLIGGQVESVGFAPNANGNAGGESLGGGGGGTPGWVIPMSVVLGVVALMAIAVAIWVLWRRRRERRHWHAYPELKYMESLLGDAPDRDATAVPEVLMDDEMHGEDGGEDDDDDTEPKAVVPRLPLAAADDATYATAPHSPAPLPLDVTVPLLPPSAPPASPSVSCPSAPRRHWQISESELQLFEVIGVGGFGTVHRALWRGAEVAVKRSLLQRGLSTAQEHEFFAECDLMANLRHPCVLQFLAAVIDPPNLLLVVELMPRGSLFDILHADNHQSAPGRPRLPWRRRLSMMQDAARGMAYLHACRPPIIHRDLKSMNCLVNDNWRVKVSDFGLSRVKHNTFLTSRMNGGTPEWTAPEVIRNERHDEKCDVYSFGVVAWEVITRRIPFQGMKPVQVLAAVGFKGARLGIPAVPPGAQYDDKRAFVELIRVCLQEQPERRPSMAAVYTELVRIERELGPRALSISRQREAPAQKQSAEEVRAVDESRTPTAVNPDEAGAGRPPALAPLDMSGLPAP</sequence>
<evidence type="ECO:0000256" key="2">
    <source>
        <dbReference type="ARBA" id="ARBA00022741"/>
    </source>
</evidence>
<evidence type="ECO:0000313" key="10">
    <source>
        <dbReference type="Proteomes" id="UP001301350"/>
    </source>
</evidence>